<gene>
    <name evidence="2" type="ORF">K0M31_000900</name>
</gene>
<proteinExistence type="predicted"/>
<dbReference type="AlphaFoldDB" id="A0AA40KX59"/>
<sequence>MHIDSSVTPIDFKLSLPSSNASRIPLVYGQGLREMGRDKRQPGSPLGFRQETFGSKVSRNRAKPICQTELRIKRAPLL</sequence>
<keyword evidence="3" id="KW-1185">Reference proteome</keyword>
<feature type="region of interest" description="Disordered" evidence="1">
    <location>
        <begin position="35"/>
        <end position="60"/>
    </location>
</feature>
<evidence type="ECO:0000313" key="2">
    <source>
        <dbReference type="EMBL" id="KAK1136339.1"/>
    </source>
</evidence>
<evidence type="ECO:0000256" key="1">
    <source>
        <dbReference type="SAM" id="MobiDB-lite"/>
    </source>
</evidence>
<protein>
    <submittedName>
        <fullName evidence="2">Uncharacterized protein</fullName>
    </submittedName>
</protein>
<name>A0AA40KX59_9HYME</name>
<accession>A0AA40KX59</accession>
<evidence type="ECO:0000313" key="3">
    <source>
        <dbReference type="Proteomes" id="UP001177670"/>
    </source>
</evidence>
<feature type="non-terminal residue" evidence="2">
    <location>
        <position position="78"/>
    </location>
</feature>
<reference evidence="2" key="1">
    <citation type="submission" date="2021-10" db="EMBL/GenBank/DDBJ databases">
        <title>Melipona bicolor Genome sequencing and assembly.</title>
        <authorList>
            <person name="Araujo N.S."/>
            <person name="Arias M.C."/>
        </authorList>
    </citation>
    <scope>NUCLEOTIDE SEQUENCE</scope>
    <source>
        <strain evidence="2">USP_2M_L1-L4_2017</strain>
        <tissue evidence="2">Whole body</tissue>
    </source>
</reference>
<dbReference type="EMBL" id="JAHYIQ010000001">
    <property type="protein sequence ID" value="KAK1136339.1"/>
    <property type="molecule type" value="Genomic_DNA"/>
</dbReference>
<comment type="caution">
    <text evidence="2">The sequence shown here is derived from an EMBL/GenBank/DDBJ whole genome shotgun (WGS) entry which is preliminary data.</text>
</comment>
<feature type="non-terminal residue" evidence="2">
    <location>
        <position position="1"/>
    </location>
</feature>
<dbReference type="Proteomes" id="UP001177670">
    <property type="component" value="Unassembled WGS sequence"/>
</dbReference>
<organism evidence="2 3">
    <name type="scientific">Melipona bicolor</name>
    <dbReference type="NCBI Taxonomy" id="60889"/>
    <lineage>
        <taxon>Eukaryota</taxon>
        <taxon>Metazoa</taxon>
        <taxon>Ecdysozoa</taxon>
        <taxon>Arthropoda</taxon>
        <taxon>Hexapoda</taxon>
        <taxon>Insecta</taxon>
        <taxon>Pterygota</taxon>
        <taxon>Neoptera</taxon>
        <taxon>Endopterygota</taxon>
        <taxon>Hymenoptera</taxon>
        <taxon>Apocrita</taxon>
        <taxon>Aculeata</taxon>
        <taxon>Apoidea</taxon>
        <taxon>Anthophila</taxon>
        <taxon>Apidae</taxon>
        <taxon>Melipona</taxon>
    </lineage>
</organism>